<proteinExistence type="predicted"/>
<evidence type="ECO:0000313" key="8">
    <source>
        <dbReference type="Proteomes" id="UP000693970"/>
    </source>
</evidence>
<evidence type="ECO:0000313" key="7">
    <source>
        <dbReference type="EMBL" id="KAG7363883.1"/>
    </source>
</evidence>
<dbReference type="InterPro" id="IPR050495">
    <property type="entry name" value="ATG22/LtaA_families"/>
</dbReference>
<name>A0A9K3PY15_9STRA</name>
<feature type="transmembrane region" description="Helical" evidence="6">
    <location>
        <begin position="374"/>
        <end position="390"/>
    </location>
</feature>
<comment type="caution">
    <text evidence="7">The sequence shown here is derived from an EMBL/GenBank/DDBJ whole genome shotgun (WGS) entry which is preliminary data.</text>
</comment>
<dbReference type="GO" id="GO:0012505">
    <property type="term" value="C:endomembrane system"/>
    <property type="evidence" value="ECO:0007669"/>
    <property type="project" value="UniProtKB-SubCell"/>
</dbReference>
<dbReference type="EMBL" id="JAGRRH010000009">
    <property type="protein sequence ID" value="KAG7363883.1"/>
    <property type="molecule type" value="Genomic_DNA"/>
</dbReference>
<keyword evidence="5 6" id="KW-0472">Membrane</keyword>
<dbReference type="Pfam" id="PF11700">
    <property type="entry name" value="ATG22"/>
    <property type="match status" value="1"/>
</dbReference>
<dbReference type="Proteomes" id="UP000693970">
    <property type="component" value="Unassembled WGS sequence"/>
</dbReference>
<keyword evidence="4 6" id="KW-1133">Transmembrane helix</keyword>
<feature type="transmembrane region" description="Helical" evidence="6">
    <location>
        <begin position="245"/>
        <end position="267"/>
    </location>
</feature>
<dbReference type="InterPro" id="IPR024671">
    <property type="entry name" value="Atg22-like"/>
</dbReference>
<dbReference type="PANTHER" id="PTHR23519">
    <property type="entry name" value="AUTOPHAGY-RELATED PROTEIN 22"/>
    <property type="match status" value="1"/>
</dbReference>
<feature type="transmembrane region" description="Helical" evidence="6">
    <location>
        <begin position="333"/>
        <end position="353"/>
    </location>
</feature>
<feature type="transmembrane region" description="Helical" evidence="6">
    <location>
        <begin position="434"/>
        <end position="453"/>
    </location>
</feature>
<sequence>MTTIAEPMRAAATMAVETGEGGDPTRISPVVVEDKDDTTSDMKQPRKCCGCFLGNQMAIGYNTLGLGRGGVVMSNIYLAGSLIYLACKESGGVDPVTNECDDSDLTVRGGMKPSALISNISIISGLLSAFLMPVFGAIIDYTDHRKLMGIISIVILTTIQGVQIATIESTWFAMAVLQAIAGFIYQVQVVSTYAYLPEMAREVGQKRMNNYTAIFTQTQFGSQATFTILVIGISVGLSLSTVHTAMVSQSAVVLWCVVFFTLGWRYLPPRPARHVLKDGQWILTAGFTQNWNTAKAIWSQYRKGLKWFLLALIFAEASAAAITNIAIIYLTDVVGLSITQVGIFFLVALLGAIPGAKLGSIITHKTNPNTSWKLSQICLLIALIIGALALDDMKGPKELCYLWGISVGILLGWFYPTENLFFSMCLPRGQEAELAGFFVYCTQILGWLPPLIFTVLVQSNVDQKYGVISTSFGFFVSVFFLSCTGSWDEILAEADHNKDLDLVGEDVQAIVKKDLQTSKDGSDEEETSM</sequence>
<evidence type="ECO:0000256" key="5">
    <source>
        <dbReference type="ARBA" id="ARBA00023136"/>
    </source>
</evidence>
<gene>
    <name evidence="7" type="ORF">IV203_037084</name>
</gene>
<feature type="transmembrane region" description="Helical" evidence="6">
    <location>
        <begin position="465"/>
        <end position="483"/>
    </location>
</feature>
<evidence type="ECO:0000256" key="4">
    <source>
        <dbReference type="ARBA" id="ARBA00022989"/>
    </source>
</evidence>
<dbReference type="OrthoDB" id="44491at2759"/>
<reference evidence="7" key="1">
    <citation type="journal article" date="2021" name="Sci. Rep.">
        <title>Diploid genomic architecture of Nitzschia inconspicua, an elite biomass production diatom.</title>
        <authorList>
            <person name="Oliver A."/>
            <person name="Podell S."/>
            <person name="Pinowska A."/>
            <person name="Traller J.C."/>
            <person name="Smith S.R."/>
            <person name="McClure R."/>
            <person name="Beliaev A."/>
            <person name="Bohutskyi P."/>
            <person name="Hill E.A."/>
            <person name="Rabines A."/>
            <person name="Zheng H."/>
            <person name="Allen L.Z."/>
            <person name="Kuo A."/>
            <person name="Grigoriev I.V."/>
            <person name="Allen A.E."/>
            <person name="Hazlebeck D."/>
            <person name="Allen E.E."/>
        </authorList>
    </citation>
    <scope>NUCLEOTIDE SEQUENCE</scope>
    <source>
        <strain evidence="7">Hildebrandi</strain>
    </source>
</reference>
<evidence type="ECO:0000256" key="1">
    <source>
        <dbReference type="ARBA" id="ARBA00004127"/>
    </source>
</evidence>
<feature type="transmembrane region" description="Helical" evidence="6">
    <location>
        <begin position="171"/>
        <end position="196"/>
    </location>
</feature>
<feature type="transmembrane region" description="Helical" evidence="6">
    <location>
        <begin position="115"/>
        <end position="135"/>
    </location>
</feature>
<dbReference type="CDD" id="cd06174">
    <property type="entry name" value="MFS"/>
    <property type="match status" value="1"/>
</dbReference>
<comment type="subcellular location">
    <subcellularLocation>
        <location evidence="1">Endomembrane system</location>
        <topology evidence="1">Multi-pass membrane protein</topology>
    </subcellularLocation>
</comment>
<keyword evidence="3 6" id="KW-0812">Transmembrane</keyword>
<feature type="transmembrane region" description="Helical" evidence="6">
    <location>
        <begin position="402"/>
        <end position="422"/>
    </location>
</feature>
<organism evidence="7 8">
    <name type="scientific">Nitzschia inconspicua</name>
    <dbReference type="NCBI Taxonomy" id="303405"/>
    <lineage>
        <taxon>Eukaryota</taxon>
        <taxon>Sar</taxon>
        <taxon>Stramenopiles</taxon>
        <taxon>Ochrophyta</taxon>
        <taxon>Bacillariophyta</taxon>
        <taxon>Bacillariophyceae</taxon>
        <taxon>Bacillariophycidae</taxon>
        <taxon>Bacillariales</taxon>
        <taxon>Bacillariaceae</taxon>
        <taxon>Nitzschia</taxon>
    </lineage>
</organism>
<dbReference type="AlphaFoldDB" id="A0A9K3PY15"/>
<reference evidence="7" key="2">
    <citation type="submission" date="2021-04" db="EMBL/GenBank/DDBJ databases">
        <authorList>
            <person name="Podell S."/>
        </authorList>
    </citation>
    <scope>NUCLEOTIDE SEQUENCE</scope>
    <source>
        <strain evidence="7">Hildebrandi</strain>
    </source>
</reference>
<evidence type="ECO:0000256" key="3">
    <source>
        <dbReference type="ARBA" id="ARBA00022692"/>
    </source>
</evidence>
<feature type="transmembrane region" description="Helical" evidence="6">
    <location>
        <begin position="217"/>
        <end position="239"/>
    </location>
</feature>
<feature type="transmembrane region" description="Helical" evidence="6">
    <location>
        <begin position="147"/>
        <end position="165"/>
    </location>
</feature>
<feature type="transmembrane region" description="Helical" evidence="6">
    <location>
        <begin position="307"/>
        <end position="327"/>
    </location>
</feature>
<evidence type="ECO:0000256" key="2">
    <source>
        <dbReference type="ARBA" id="ARBA00022448"/>
    </source>
</evidence>
<keyword evidence="2" id="KW-0813">Transport</keyword>
<accession>A0A9K3PY15</accession>
<protein>
    <submittedName>
        <fullName evidence="7">Vacuole effluxer Atg22 like protein</fullName>
    </submittedName>
</protein>
<evidence type="ECO:0000256" key="6">
    <source>
        <dbReference type="SAM" id="Phobius"/>
    </source>
</evidence>
<keyword evidence="8" id="KW-1185">Reference proteome</keyword>
<dbReference type="PANTHER" id="PTHR23519:SF1">
    <property type="entry name" value="AUTOPHAGY-RELATED PROTEIN 22"/>
    <property type="match status" value="1"/>
</dbReference>